<sequence>MWESFLPYPVLCLLFLLSYLQFTSSLSLNSSSQSRKLCSSEESYALLNFKNSISINSSASSHCDNYAVSYPRTASWKQGSDCCSWDGVTCDTFTGHVTSLDLSSSWLLGTLEVNSSLFLLQHLRNLSLACNNFQGSRMSSNFGQFTYLTHLDLSSNNLSGVLNIDMFSKLKNLKSVYLSNNSLSLLSLASHSNVNFTLPKLEDFRCSSCNITEFPSFLKASENLKFLDLSNNSIPGRLGESELWHNMFHLDLSNNNLRSFDQISSMFLQYLDLHSNLLRGSLVPLPPTTRSSNSFSSMKMFLLVVMVLVIGLDLALSSCNINEFPEMLSTANNLWSLDLSANKIHGHIPNWLFNISTLSSLNLSHNFLTCLEWFPWENLQYLDLRSNLLQGQLPAPPPFLRDFFSPDAWKMLVNNSCWETVGARFSNCSCV</sequence>
<keyword evidence="2" id="KW-0433">Leucine-rich repeat</keyword>
<feature type="chain" id="PRO_5046064619" description="Leucine-rich repeat-containing N-terminal plant-type domain-containing protein" evidence="10">
    <location>
        <begin position="26"/>
        <end position="431"/>
    </location>
</feature>
<evidence type="ECO:0000256" key="5">
    <source>
        <dbReference type="ARBA" id="ARBA00022737"/>
    </source>
</evidence>
<dbReference type="Proteomes" id="UP000827721">
    <property type="component" value="Unassembled WGS sequence"/>
</dbReference>
<dbReference type="SUPFAM" id="SSF52058">
    <property type="entry name" value="L domain-like"/>
    <property type="match status" value="1"/>
</dbReference>
<evidence type="ECO:0000256" key="2">
    <source>
        <dbReference type="ARBA" id="ARBA00022614"/>
    </source>
</evidence>
<dbReference type="InterPro" id="IPR001611">
    <property type="entry name" value="Leu-rich_rpt"/>
</dbReference>
<dbReference type="PANTHER" id="PTHR48061">
    <property type="entry name" value="LEUCINE-RICH REPEAT RECEPTOR PROTEIN KINASE EMS1-LIKE-RELATED"/>
    <property type="match status" value="1"/>
</dbReference>
<keyword evidence="13" id="KW-1185">Reference proteome</keyword>
<evidence type="ECO:0000313" key="13">
    <source>
        <dbReference type="Proteomes" id="UP000827721"/>
    </source>
</evidence>
<keyword evidence="6" id="KW-1133">Transmembrane helix</keyword>
<dbReference type="Gene3D" id="3.80.10.10">
    <property type="entry name" value="Ribonuclease Inhibitor"/>
    <property type="match status" value="4"/>
</dbReference>
<protein>
    <recommendedName>
        <fullName evidence="11">Leucine-rich repeat-containing N-terminal plant-type domain-containing protein</fullName>
    </recommendedName>
</protein>
<evidence type="ECO:0000256" key="3">
    <source>
        <dbReference type="ARBA" id="ARBA00022692"/>
    </source>
</evidence>
<gene>
    <name evidence="12" type="ORF">JRO89_XS15G0174600</name>
</gene>
<name>A0ABQ8H2Q3_9ROSI</name>
<dbReference type="InterPro" id="IPR013210">
    <property type="entry name" value="LRR_N_plant-typ"/>
</dbReference>
<reference evidence="12 13" key="1">
    <citation type="submission" date="2021-02" db="EMBL/GenBank/DDBJ databases">
        <title>Plant Genome Project.</title>
        <authorList>
            <person name="Zhang R.-G."/>
        </authorList>
    </citation>
    <scope>NUCLEOTIDE SEQUENCE [LARGE SCALE GENOMIC DNA]</scope>
    <source>
        <tissue evidence="12">Leaves</tissue>
    </source>
</reference>
<keyword evidence="9" id="KW-0325">Glycoprotein</keyword>
<keyword evidence="3" id="KW-0812">Transmembrane</keyword>
<keyword evidence="7" id="KW-0472">Membrane</keyword>
<keyword evidence="4 10" id="KW-0732">Signal</keyword>
<comment type="caution">
    <text evidence="12">The sequence shown here is derived from an EMBL/GenBank/DDBJ whole genome shotgun (WGS) entry which is preliminary data.</text>
</comment>
<dbReference type="Pfam" id="PF00560">
    <property type="entry name" value="LRR_1"/>
    <property type="match status" value="3"/>
</dbReference>
<evidence type="ECO:0000256" key="9">
    <source>
        <dbReference type="ARBA" id="ARBA00023180"/>
    </source>
</evidence>
<evidence type="ECO:0000256" key="4">
    <source>
        <dbReference type="ARBA" id="ARBA00022729"/>
    </source>
</evidence>
<evidence type="ECO:0000256" key="8">
    <source>
        <dbReference type="ARBA" id="ARBA00023170"/>
    </source>
</evidence>
<dbReference type="Pfam" id="PF13855">
    <property type="entry name" value="LRR_8"/>
    <property type="match status" value="1"/>
</dbReference>
<dbReference type="InterPro" id="IPR032675">
    <property type="entry name" value="LRR_dom_sf"/>
</dbReference>
<comment type="subcellular location">
    <subcellularLocation>
        <location evidence="1">Membrane</location>
        <topology evidence="1">Single-pass type I membrane protein</topology>
    </subcellularLocation>
</comment>
<keyword evidence="5" id="KW-0677">Repeat</keyword>
<keyword evidence="8" id="KW-0675">Receptor</keyword>
<evidence type="ECO:0000256" key="1">
    <source>
        <dbReference type="ARBA" id="ARBA00004479"/>
    </source>
</evidence>
<dbReference type="PROSITE" id="PS51450">
    <property type="entry name" value="LRR"/>
    <property type="match status" value="1"/>
</dbReference>
<dbReference type="InterPro" id="IPR046956">
    <property type="entry name" value="RLP23-like"/>
</dbReference>
<evidence type="ECO:0000256" key="7">
    <source>
        <dbReference type="ARBA" id="ARBA00023136"/>
    </source>
</evidence>
<evidence type="ECO:0000256" key="6">
    <source>
        <dbReference type="ARBA" id="ARBA00022989"/>
    </source>
</evidence>
<dbReference type="Pfam" id="PF08263">
    <property type="entry name" value="LRRNT_2"/>
    <property type="match status" value="1"/>
</dbReference>
<dbReference type="PANTHER" id="PTHR48061:SF46">
    <property type="entry name" value="LEUCINE-RICH REPEAT-CONTAINING N-TERMINAL PLANT-TYPE DOMAIN-CONTAINING PROTEIN"/>
    <property type="match status" value="1"/>
</dbReference>
<evidence type="ECO:0000259" key="11">
    <source>
        <dbReference type="Pfam" id="PF08263"/>
    </source>
</evidence>
<feature type="signal peptide" evidence="10">
    <location>
        <begin position="1"/>
        <end position="25"/>
    </location>
</feature>
<evidence type="ECO:0000256" key="10">
    <source>
        <dbReference type="SAM" id="SignalP"/>
    </source>
</evidence>
<feature type="domain" description="Leucine-rich repeat-containing N-terminal plant-type" evidence="11">
    <location>
        <begin position="40"/>
        <end position="91"/>
    </location>
</feature>
<dbReference type="EMBL" id="JAFEMO010000015">
    <property type="protein sequence ID" value="KAH7544494.1"/>
    <property type="molecule type" value="Genomic_DNA"/>
</dbReference>
<evidence type="ECO:0000313" key="12">
    <source>
        <dbReference type="EMBL" id="KAH7544494.1"/>
    </source>
</evidence>
<proteinExistence type="predicted"/>
<organism evidence="12 13">
    <name type="scientific">Xanthoceras sorbifolium</name>
    <dbReference type="NCBI Taxonomy" id="99658"/>
    <lineage>
        <taxon>Eukaryota</taxon>
        <taxon>Viridiplantae</taxon>
        <taxon>Streptophyta</taxon>
        <taxon>Embryophyta</taxon>
        <taxon>Tracheophyta</taxon>
        <taxon>Spermatophyta</taxon>
        <taxon>Magnoliopsida</taxon>
        <taxon>eudicotyledons</taxon>
        <taxon>Gunneridae</taxon>
        <taxon>Pentapetalae</taxon>
        <taxon>rosids</taxon>
        <taxon>malvids</taxon>
        <taxon>Sapindales</taxon>
        <taxon>Sapindaceae</taxon>
        <taxon>Xanthoceroideae</taxon>
        <taxon>Xanthoceras</taxon>
    </lineage>
</organism>
<accession>A0ABQ8H2Q3</accession>
<dbReference type="PRINTS" id="PR00019">
    <property type="entry name" value="LEURICHRPT"/>
</dbReference>